<evidence type="ECO:0000313" key="3">
    <source>
        <dbReference type="Proteomes" id="UP000266915"/>
    </source>
</evidence>
<dbReference type="SUPFAM" id="SSF52821">
    <property type="entry name" value="Rhodanese/Cell cycle control phosphatase"/>
    <property type="match status" value="1"/>
</dbReference>
<proteinExistence type="predicted"/>
<sequence>MQEITPNELSKLEQAVIIDVREADEVAVASVPGARHLPMSTFLDHLDEVPREETVYVMCHSGGRSARVTGYLEQQGYDAVNVTGGISEWAASGLPVERSTDAG</sequence>
<dbReference type="Pfam" id="PF00581">
    <property type="entry name" value="Rhodanese"/>
    <property type="match status" value="1"/>
</dbReference>
<dbReference type="InterPro" id="IPR001763">
    <property type="entry name" value="Rhodanese-like_dom"/>
</dbReference>
<feature type="domain" description="Rhodanese" evidence="1">
    <location>
        <begin position="11"/>
        <end position="98"/>
    </location>
</feature>
<keyword evidence="3" id="KW-1185">Reference proteome</keyword>
<dbReference type="Gene3D" id="3.40.250.10">
    <property type="entry name" value="Rhodanese-like domain"/>
    <property type="match status" value="1"/>
</dbReference>
<evidence type="ECO:0000259" key="1">
    <source>
        <dbReference type="PROSITE" id="PS50206"/>
    </source>
</evidence>
<evidence type="ECO:0000313" key="2">
    <source>
        <dbReference type="EMBL" id="ROR81260.1"/>
    </source>
</evidence>
<gene>
    <name evidence="2" type="ORF">EDD42_1316</name>
</gene>
<dbReference type="PANTHER" id="PTHR43031">
    <property type="entry name" value="FAD-DEPENDENT OXIDOREDUCTASE"/>
    <property type="match status" value="1"/>
</dbReference>
<comment type="caution">
    <text evidence="2">The sequence shown here is derived from an EMBL/GenBank/DDBJ whole genome shotgun (WGS) entry which is preliminary data.</text>
</comment>
<dbReference type="InterPro" id="IPR050229">
    <property type="entry name" value="GlpE_sulfurtransferase"/>
</dbReference>
<accession>A0A3N2C1D2</accession>
<dbReference type="SMART" id="SM00450">
    <property type="entry name" value="RHOD"/>
    <property type="match status" value="1"/>
</dbReference>
<dbReference type="RefSeq" id="WP_085510469.1">
    <property type="nucleotide sequence ID" value="NZ_FXAP01000001.1"/>
</dbReference>
<dbReference type="PROSITE" id="PS50206">
    <property type="entry name" value="RHODANESE_3"/>
    <property type="match status" value="1"/>
</dbReference>
<organism evidence="2 3">
    <name type="scientific">Plantibacter flavus</name>
    <dbReference type="NCBI Taxonomy" id="150123"/>
    <lineage>
        <taxon>Bacteria</taxon>
        <taxon>Bacillati</taxon>
        <taxon>Actinomycetota</taxon>
        <taxon>Actinomycetes</taxon>
        <taxon>Micrococcales</taxon>
        <taxon>Microbacteriaceae</taxon>
        <taxon>Plantibacter</taxon>
    </lineage>
</organism>
<dbReference type="EMBL" id="RKHL01000001">
    <property type="protein sequence ID" value="ROR81260.1"/>
    <property type="molecule type" value="Genomic_DNA"/>
</dbReference>
<dbReference type="Proteomes" id="UP000266915">
    <property type="component" value="Unassembled WGS sequence"/>
</dbReference>
<dbReference type="GO" id="GO:0016740">
    <property type="term" value="F:transferase activity"/>
    <property type="evidence" value="ECO:0007669"/>
    <property type="project" value="UniProtKB-KW"/>
</dbReference>
<protein>
    <submittedName>
        <fullName evidence="2">Rhodanese-related sulfurtransferase</fullName>
    </submittedName>
</protein>
<dbReference type="PANTHER" id="PTHR43031:SF17">
    <property type="entry name" value="SULFURTRANSFERASE YTWF-RELATED"/>
    <property type="match status" value="1"/>
</dbReference>
<name>A0A3N2C1D2_9MICO</name>
<dbReference type="InterPro" id="IPR036873">
    <property type="entry name" value="Rhodanese-like_dom_sf"/>
</dbReference>
<reference evidence="2 3" key="1">
    <citation type="submission" date="2018-11" db="EMBL/GenBank/DDBJ databases">
        <title>Sequencing the genomes of 1000 actinobacteria strains.</title>
        <authorList>
            <person name="Klenk H.-P."/>
        </authorList>
    </citation>
    <scope>NUCLEOTIDE SEQUENCE [LARGE SCALE GENOMIC DNA]</scope>
    <source>
        <strain evidence="2 3">DSM 14012</strain>
    </source>
</reference>
<keyword evidence="2" id="KW-0808">Transferase</keyword>
<dbReference type="AlphaFoldDB" id="A0A3N2C1D2"/>